<organism evidence="8 9">
    <name type="scientific">Candidatus Buchananbacteria bacterium RIFCSPHIGHO2_01_FULL_39_14</name>
    <dbReference type="NCBI Taxonomy" id="1797532"/>
    <lineage>
        <taxon>Bacteria</taxon>
        <taxon>Candidatus Buchananiibacteriota</taxon>
    </lineage>
</organism>
<evidence type="ECO:0000256" key="4">
    <source>
        <dbReference type="ARBA" id="ARBA00022980"/>
    </source>
</evidence>
<keyword evidence="2 7" id="KW-0699">rRNA-binding</keyword>
<comment type="similarity">
    <text evidence="1 7">Belongs to the bacterial ribosomal protein bS20 family.</text>
</comment>
<gene>
    <name evidence="7" type="primary">rpsT</name>
    <name evidence="8" type="ORF">A2729_01765</name>
</gene>
<dbReference type="STRING" id="1797532.A2729_01765"/>
<evidence type="ECO:0000256" key="7">
    <source>
        <dbReference type="HAMAP-Rule" id="MF_00500"/>
    </source>
</evidence>
<reference evidence="8 9" key="1">
    <citation type="journal article" date="2016" name="Nat. Commun.">
        <title>Thousands of microbial genomes shed light on interconnected biogeochemical processes in an aquifer system.</title>
        <authorList>
            <person name="Anantharaman K."/>
            <person name="Brown C.T."/>
            <person name="Hug L.A."/>
            <person name="Sharon I."/>
            <person name="Castelle C.J."/>
            <person name="Probst A.J."/>
            <person name="Thomas B.C."/>
            <person name="Singh A."/>
            <person name="Wilkins M.J."/>
            <person name="Karaoz U."/>
            <person name="Brodie E.L."/>
            <person name="Williams K.H."/>
            <person name="Hubbard S.S."/>
            <person name="Banfield J.F."/>
        </authorList>
    </citation>
    <scope>NUCLEOTIDE SEQUENCE [LARGE SCALE GENOMIC DNA]</scope>
</reference>
<dbReference type="PANTHER" id="PTHR33398:SF1">
    <property type="entry name" value="SMALL RIBOSOMAL SUBUNIT PROTEIN BS20C"/>
    <property type="match status" value="1"/>
</dbReference>
<dbReference type="InterPro" id="IPR002583">
    <property type="entry name" value="Ribosomal_bS20"/>
</dbReference>
<comment type="caution">
    <text evidence="8">The sequence shown here is derived from an EMBL/GenBank/DDBJ whole genome shotgun (WGS) entry which is preliminary data.</text>
</comment>
<evidence type="ECO:0000256" key="2">
    <source>
        <dbReference type="ARBA" id="ARBA00022730"/>
    </source>
</evidence>
<dbReference type="Pfam" id="PF01649">
    <property type="entry name" value="Ribosomal_S20p"/>
    <property type="match status" value="1"/>
</dbReference>
<comment type="function">
    <text evidence="7">Binds directly to 16S ribosomal RNA.</text>
</comment>
<dbReference type="HAMAP" id="MF_00500">
    <property type="entry name" value="Ribosomal_bS20"/>
    <property type="match status" value="1"/>
</dbReference>
<dbReference type="Gene3D" id="1.20.58.110">
    <property type="entry name" value="Ribosomal protein S20"/>
    <property type="match status" value="1"/>
</dbReference>
<dbReference type="SUPFAM" id="SSF46992">
    <property type="entry name" value="Ribosomal protein S20"/>
    <property type="match status" value="1"/>
</dbReference>
<dbReference type="AlphaFoldDB" id="A0A1G1XY51"/>
<keyword evidence="3 7" id="KW-0694">RNA-binding</keyword>
<evidence type="ECO:0000256" key="5">
    <source>
        <dbReference type="ARBA" id="ARBA00023274"/>
    </source>
</evidence>
<dbReference type="GO" id="GO:0003735">
    <property type="term" value="F:structural constituent of ribosome"/>
    <property type="evidence" value="ECO:0007669"/>
    <property type="project" value="InterPro"/>
</dbReference>
<dbReference type="GO" id="GO:0070181">
    <property type="term" value="F:small ribosomal subunit rRNA binding"/>
    <property type="evidence" value="ECO:0007669"/>
    <property type="project" value="TreeGrafter"/>
</dbReference>
<dbReference type="GO" id="GO:0006412">
    <property type="term" value="P:translation"/>
    <property type="evidence" value="ECO:0007669"/>
    <property type="project" value="UniProtKB-UniRule"/>
</dbReference>
<dbReference type="InterPro" id="IPR036510">
    <property type="entry name" value="Ribosomal_bS20_sf"/>
</dbReference>
<evidence type="ECO:0000313" key="8">
    <source>
        <dbReference type="EMBL" id="OGY44536.1"/>
    </source>
</evidence>
<evidence type="ECO:0000313" key="9">
    <source>
        <dbReference type="Proteomes" id="UP000178930"/>
    </source>
</evidence>
<sequence length="88" mass="10141">MPRKAAALKALRQNRKSFLRHQKVRSDLVALIRRVRKAISLKDEVGAQKWLNEAIKRLDKAVQKGMIKKNTAARRKSRLTRAVNALKK</sequence>
<dbReference type="PANTHER" id="PTHR33398">
    <property type="entry name" value="30S RIBOSOMAL PROTEIN S20"/>
    <property type="match status" value="1"/>
</dbReference>
<keyword evidence="4 7" id="KW-0689">Ribosomal protein</keyword>
<dbReference type="EMBL" id="MHIB01000015">
    <property type="protein sequence ID" value="OGY44536.1"/>
    <property type="molecule type" value="Genomic_DNA"/>
</dbReference>
<evidence type="ECO:0000256" key="3">
    <source>
        <dbReference type="ARBA" id="ARBA00022884"/>
    </source>
</evidence>
<proteinExistence type="inferred from homology"/>
<protein>
    <recommendedName>
        <fullName evidence="6 7">Small ribosomal subunit protein bS20</fullName>
    </recommendedName>
</protein>
<dbReference type="GO" id="GO:0005829">
    <property type="term" value="C:cytosol"/>
    <property type="evidence" value="ECO:0007669"/>
    <property type="project" value="TreeGrafter"/>
</dbReference>
<dbReference type="NCBIfam" id="TIGR00029">
    <property type="entry name" value="S20"/>
    <property type="match status" value="1"/>
</dbReference>
<dbReference type="Proteomes" id="UP000178930">
    <property type="component" value="Unassembled WGS sequence"/>
</dbReference>
<name>A0A1G1XY51_9BACT</name>
<evidence type="ECO:0000256" key="1">
    <source>
        <dbReference type="ARBA" id="ARBA00007634"/>
    </source>
</evidence>
<evidence type="ECO:0000256" key="6">
    <source>
        <dbReference type="ARBA" id="ARBA00035136"/>
    </source>
</evidence>
<keyword evidence="5 7" id="KW-0687">Ribonucleoprotein</keyword>
<dbReference type="GO" id="GO:0015935">
    <property type="term" value="C:small ribosomal subunit"/>
    <property type="evidence" value="ECO:0007669"/>
    <property type="project" value="TreeGrafter"/>
</dbReference>
<accession>A0A1G1XY51</accession>